<dbReference type="PANTHER" id="PTHR37534:SF51">
    <property type="entry name" value="ACRIFLAVINE SENSITIVITY CONTROL PROTEIN ACR-2"/>
    <property type="match status" value="1"/>
</dbReference>
<reference evidence="4" key="1">
    <citation type="submission" date="2019-06" db="EMBL/GenBank/DDBJ databases">
        <title>Draft genome sequence of the griseofulvin-producing fungus Xylaria cubensis strain G536.</title>
        <authorList>
            <person name="Mead M.E."/>
            <person name="Raja H.A."/>
            <person name="Steenwyk J.L."/>
            <person name="Knowles S.L."/>
            <person name="Oberlies N.H."/>
            <person name="Rokas A."/>
        </authorList>
    </citation>
    <scope>NUCLEOTIDE SEQUENCE [LARGE SCALE GENOMIC DNA]</scope>
    <source>
        <strain evidence="4">G536</strain>
    </source>
</reference>
<dbReference type="AlphaFoldDB" id="A0A553HX36"/>
<gene>
    <name evidence="3" type="ORF">FHL15_006686</name>
</gene>
<dbReference type="InterPro" id="IPR021858">
    <property type="entry name" value="Fun_TF"/>
</dbReference>
<dbReference type="GO" id="GO:0045944">
    <property type="term" value="P:positive regulation of transcription by RNA polymerase II"/>
    <property type="evidence" value="ECO:0007669"/>
    <property type="project" value="TreeGrafter"/>
</dbReference>
<protein>
    <recommendedName>
        <fullName evidence="5">Transcription factor domain-containing protein</fullName>
    </recommendedName>
</protein>
<dbReference type="GO" id="GO:0005634">
    <property type="term" value="C:nucleus"/>
    <property type="evidence" value="ECO:0007669"/>
    <property type="project" value="UniProtKB-SubCell"/>
</dbReference>
<dbReference type="GO" id="GO:0003700">
    <property type="term" value="F:DNA-binding transcription factor activity"/>
    <property type="evidence" value="ECO:0007669"/>
    <property type="project" value="TreeGrafter"/>
</dbReference>
<dbReference type="GO" id="GO:0000976">
    <property type="term" value="F:transcription cis-regulatory region binding"/>
    <property type="evidence" value="ECO:0007669"/>
    <property type="project" value="TreeGrafter"/>
</dbReference>
<evidence type="ECO:0000313" key="3">
    <source>
        <dbReference type="EMBL" id="TRX92519.1"/>
    </source>
</evidence>
<organism evidence="3 4">
    <name type="scientific">Xylaria flabelliformis</name>
    <dbReference type="NCBI Taxonomy" id="2512241"/>
    <lineage>
        <taxon>Eukaryota</taxon>
        <taxon>Fungi</taxon>
        <taxon>Dikarya</taxon>
        <taxon>Ascomycota</taxon>
        <taxon>Pezizomycotina</taxon>
        <taxon>Sordariomycetes</taxon>
        <taxon>Xylariomycetidae</taxon>
        <taxon>Xylariales</taxon>
        <taxon>Xylariaceae</taxon>
        <taxon>Xylaria</taxon>
    </lineage>
</organism>
<accession>A0A553HX36</accession>
<name>A0A553HX36_9PEZI</name>
<dbReference type="EMBL" id="VFLP01000036">
    <property type="protein sequence ID" value="TRX92519.1"/>
    <property type="molecule type" value="Genomic_DNA"/>
</dbReference>
<keyword evidence="4" id="KW-1185">Reference proteome</keyword>
<sequence length="632" mass="69800">MAKLTHAVLKIPLIDSDPGIGLGLVWGGSMHATTCKHTANSRLRKLKAFGSPTPSSFINGNLATPVAGFGEGVIDRSQRVLSQGGQNQNAALTISAASDRARSRRFYDNSTLRRQGDGPQQQLNVFLADPLLQDLSGSSRHYLSYFASRLCQDLVVHDSAERGTNPFRELIPMSQTYSYLQHIIIAVSAVHYYHAIRNVTPGISTVAQNALIDALRARQDAIREIIDIIQHRHTGDRHAESQTDQDALLATVLFFVNFTLIDSGKDGWKDHLTAAGRLLSLYVPPTTEPLLFCAKDDDEMQLGSSSLSTPDSAYLSDPITPHDLLEAERQPLRAVHFVTSDTVAYFIWNCALESLVSPLHSSSSSSSSSHVPDYAAQPLTWDVAQVLKILSRTEANSYHSCPAYLMGIVLRVARITQYLKTSGSRSPAAAQMDAYISLLKEAETFDIEGWAADVLTHMVGMLGVINEQELRLRCHIAATYRAAVCLYILLVAPSLPAEIRRRTRLSSGEDLASLPTLPKTEDLASTIFQQLSSIPKSSPLFKYTVWPLFLTGVDAVADAHRLWVIERLRAMREVCPWGMLTSAMETLAEIWQLRDGTIKCDAEETPDVEQTNEYGNEWLMRLQGLKIDCLIV</sequence>
<proteinExistence type="predicted"/>
<dbReference type="STRING" id="2512241.A0A553HX36"/>
<dbReference type="Pfam" id="PF11951">
    <property type="entry name" value="Fungal_trans_2"/>
    <property type="match status" value="1"/>
</dbReference>
<evidence type="ECO:0000256" key="2">
    <source>
        <dbReference type="ARBA" id="ARBA00023242"/>
    </source>
</evidence>
<evidence type="ECO:0000256" key="1">
    <source>
        <dbReference type="ARBA" id="ARBA00004123"/>
    </source>
</evidence>
<evidence type="ECO:0008006" key="5">
    <source>
        <dbReference type="Google" id="ProtNLM"/>
    </source>
</evidence>
<evidence type="ECO:0000313" key="4">
    <source>
        <dbReference type="Proteomes" id="UP000319160"/>
    </source>
</evidence>
<dbReference type="PANTHER" id="PTHR37534">
    <property type="entry name" value="TRANSCRIPTIONAL ACTIVATOR PROTEIN UGA3"/>
    <property type="match status" value="1"/>
</dbReference>
<comment type="subcellular location">
    <subcellularLocation>
        <location evidence="1">Nucleus</location>
    </subcellularLocation>
</comment>
<dbReference type="OrthoDB" id="5380854at2759"/>
<keyword evidence="2" id="KW-0539">Nucleus</keyword>
<dbReference type="Proteomes" id="UP000319160">
    <property type="component" value="Unassembled WGS sequence"/>
</dbReference>
<comment type="caution">
    <text evidence="3">The sequence shown here is derived from an EMBL/GenBank/DDBJ whole genome shotgun (WGS) entry which is preliminary data.</text>
</comment>